<proteinExistence type="predicted"/>
<evidence type="ECO:0000313" key="2">
    <source>
        <dbReference type="Proteomes" id="UP000299102"/>
    </source>
</evidence>
<dbReference type="Proteomes" id="UP000299102">
    <property type="component" value="Unassembled WGS sequence"/>
</dbReference>
<reference evidence="1 2" key="1">
    <citation type="journal article" date="2019" name="Commun. Biol.">
        <title>The bagworm genome reveals a unique fibroin gene that provides high tensile strength.</title>
        <authorList>
            <person name="Kono N."/>
            <person name="Nakamura H."/>
            <person name="Ohtoshi R."/>
            <person name="Tomita M."/>
            <person name="Numata K."/>
            <person name="Arakawa K."/>
        </authorList>
    </citation>
    <scope>NUCLEOTIDE SEQUENCE [LARGE SCALE GENOMIC DNA]</scope>
</reference>
<sequence length="394" mass="43212">MLLAPQRAAASTYLAKSPIDRTRKFSFCREAQKVHFELLGYTYLGARCIDSSGSTARGRVGECYNCALKSVSAYAHDGSAPAAVRNHMGLRMSNTEDEKKTGLLLLIPFYLAVMGLSTYIDAGGVVGGGASSVFSMSDSVSSELLLAAWMKDGFRFEDTLYDSTLQHLQATGIRSNSRGVEVNVVTFTRVSGVQKLPTDAPPAASPIAQAPQSTLYVRTGTVILCVIENDMENYTKYMLVGGRIKLKQGMVPHKFKCQREKEDKPQRSAVQKRNRIEYFEKLLNKDETSTLEKPEEIFVVSCEDEIVIEDPLSFGNNDQCLEISKKMDETVVVRRRFRVFSCSSELVPAMAAPGGGVRECSVRLWRCDRAPPAAAGAVHRALVSAPSVAVFMCS</sequence>
<name>A0A4C1ZMG3_EUMVA</name>
<dbReference type="EMBL" id="BGZK01001974">
    <property type="protein sequence ID" value="GBP89090.1"/>
    <property type="molecule type" value="Genomic_DNA"/>
</dbReference>
<dbReference type="OrthoDB" id="8123506at2759"/>
<dbReference type="AlphaFoldDB" id="A0A4C1ZMG3"/>
<comment type="caution">
    <text evidence="1">The sequence shown here is derived from an EMBL/GenBank/DDBJ whole genome shotgun (WGS) entry which is preliminary data.</text>
</comment>
<accession>A0A4C1ZMG3</accession>
<keyword evidence="2" id="KW-1185">Reference proteome</keyword>
<gene>
    <name evidence="1" type="ORF">EVAR_64155_1</name>
</gene>
<organism evidence="1 2">
    <name type="scientific">Eumeta variegata</name>
    <name type="common">Bagworm moth</name>
    <name type="synonym">Eumeta japonica</name>
    <dbReference type="NCBI Taxonomy" id="151549"/>
    <lineage>
        <taxon>Eukaryota</taxon>
        <taxon>Metazoa</taxon>
        <taxon>Ecdysozoa</taxon>
        <taxon>Arthropoda</taxon>
        <taxon>Hexapoda</taxon>
        <taxon>Insecta</taxon>
        <taxon>Pterygota</taxon>
        <taxon>Neoptera</taxon>
        <taxon>Endopterygota</taxon>
        <taxon>Lepidoptera</taxon>
        <taxon>Glossata</taxon>
        <taxon>Ditrysia</taxon>
        <taxon>Tineoidea</taxon>
        <taxon>Psychidae</taxon>
        <taxon>Oiketicinae</taxon>
        <taxon>Eumeta</taxon>
    </lineage>
</organism>
<evidence type="ECO:0000313" key="1">
    <source>
        <dbReference type="EMBL" id="GBP89090.1"/>
    </source>
</evidence>
<protein>
    <submittedName>
        <fullName evidence="1">Uncharacterized protein</fullName>
    </submittedName>
</protein>